<proteinExistence type="predicted"/>
<dbReference type="EMBL" id="JASCZI010102460">
    <property type="protein sequence ID" value="MED6154690.1"/>
    <property type="molecule type" value="Genomic_DNA"/>
</dbReference>
<feature type="non-terminal residue" evidence="1">
    <location>
        <position position="58"/>
    </location>
</feature>
<evidence type="ECO:0000313" key="2">
    <source>
        <dbReference type="Proteomes" id="UP001341840"/>
    </source>
</evidence>
<organism evidence="1 2">
    <name type="scientific">Stylosanthes scabra</name>
    <dbReference type="NCBI Taxonomy" id="79078"/>
    <lineage>
        <taxon>Eukaryota</taxon>
        <taxon>Viridiplantae</taxon>
        <taxon>Streptophyta</taxon>
        <taxon>Embryophyta</taxon>
        <taxon>Tracheophyta</taxon>
        <taxon>Spermatophyta</taxon>
        <taxon>Magnoliopsida</taxon>
        <taxon>eudicotyledons</taxon>
        <taxon>Gunneridae</taxon>
        <taxon>Pentapetalae</taxon>
        <taxon>rosids</taxon>
        <taxon>fabids</taxon>
        <taxon>Fabales</taxon>
        <taxon>Fabaceae</taxon>
        <taxon>Papilionoideae</taxon>
        <taxon>50 kb inversion clade</taxon>
        <taxon>dalbergioids sensu lato</taxon>
        <taxon>Dalbergieae</taxon>
        <taxon>Pterocarpus clade</taxon>
        <taxon>Stylosanthes</taxon>
    </lineage>
</organism>
<protein>
    <submittedName>
        <fullName evidence="1">Uncharacterized protein</fullName>
    </submittedName>
</protein>
<dbReference type="Proteomes" id="UP001341840">
    <property type="component" value="Unassembled WGS sequence"/>
</dbReference>
<sequence>MNEACGSLCHVWACLDVTLECELLASHAYAWASMPRRGQSCLGVESPRVARIPRICME</sequence>
<evidence type="ECO:0000313" key="1">
    <source>
        <dbReference type="EMBL" id="MED6154690.1"/>
    </source>
</evidence>
<reference evidence="1 2" key="1">
    <citation type="journal article" date="2023" name="Plants (Basel)">
        <title>Bridging the Gap: Combining Genomics and Transcriptomics Approaches to Understand Stylosanthes scabra, an Orphan Legume from the Brazilian Caatinga.</title>
        <authorList>
            <person name="Ferreira-Neto J.R.C."/>
            <person name="da Silva M.D."/>
            <person name="Binneck E."/>
            <person name="de Melo N.F."/>
            <person name="da Silva R.H."/>
            <person name="de Melo A.L.T.M."/>
            <person name="Pandolfi V."/>
            <person name="Bustamante F.O."/>
            <person name="Brasileiro-Vidal A.C."/>
            <person name="Benko-Iseppon A.M."/>
        </authorList>
    </citation>
    <scope>NUCLEOTIDE SEQUENCE [LARGE SCALE GENOMIC DNA]</scope>
    <source>
        <tissue evidence="1">Leaves</tissue>
    </source>
</reference>
<accession>A0ABU6U228</accession>
<gene>
    <name evidence="1" type="ORF">PIB30_115128</name>
</gene>
<comment type="caution">
    <text evidence="1">The sequence shown here is derived from an EMBL/GenBank/DDBJ whole genome shotgun (WGS) entry which is preliminary data.</text>
</comment>
<keyword evidence="2" id="KW-1185">Reference proteome</keyword>
<name>A0ABU6U228_9FABA</name>